<organism evidence="1 2">
    <name type="scientific">Roseovarius pelagicus</name>
    <dbReference type="NCBI Taxonomy" id="2980108"/>
    <lineage>
        <taxon>Bacteria</taxon>
        <taxon>Pseudomonadati</taxon>
        <taxon>Pseudomonadota</taxon>
        <taxon>Alphaproteobacteria</taxon>
        <taxon>Rhodobacterales</taxon>
        <taxon>Roseobacteraceae</taxon>
        <taxon>Roseovarius</taxon>
    </lineage>
</organism>
<protein>
    <submittedName>
        <fullName evidence="1">Uncharacterized protein</fullName>
    </submittedName>
</protein>
<proteinExistence type="predicted"/>
<evidence type="ECO:0000313" key="2">
    <source>
        <dbReference type="Proteomes" id="UP001064087"/>
    </source>
</evidence>
<reference evidence="1" key="1">
    <citation type="submission" date="2022-10" db="EMBL/GenBank/DDBJ databases">
        <title>Roseovarius pelagicus sp. nov., isolated from Arctic seawater.</title>
        <authorList>
            <person name="Hong Y.W."/>
            <person name="Hwang C.Y."/>
        </authorList>
    </citation>
    <scope>NUCLEOTIDE SEQUENCE</scope>
    <source>
        <strain evidence="1">HL-MP18</strain>
    </source>
</reference>
<name>A0ABY6DBK6_9RHOB</name>
<keyword evidence="2" id="KW-1185">Reference proteome</keyword>
<accession>A0ABY6DBK6</accession>
<dbReference type="EMBL" id="CP106738">
    <property type="protein sequence ID" value="UXX83389.1"/>
    <property type="molecule type" value="Genomic_DNA"/>
</dbReference>
<gene>
    <name evidence="1" type="ORF">N7U68_01500</name>
</gene>
<sequence length="92" mass="9660">MSVTEIIAGLEQNGATGDAAMVAARLGFLEWAFAGARPATPDAARAALSERAVQRAESAAAQAFVAYLQDATRPITGSVRPGGKRRRRARPH</sequence>
<dbReference type="RefSeq" id="WP_165192486.1">
    <property type="nucleotide sequence ID" value="NZ_CP106738.1"/>
</dbReference>
<evidence type="ECO:0000313" key="1">
    <source>
        <dbReference type="EMBL" id="UXX83389.1"/>
    </source>
</evidence>
<dbReference type="Proteomes" id="UP001064087">
    <property type="component" value="Chromosome"/>
</dbReference>